<comment type="caution">
    <text evidence="2">The sequence shown here is derived from an EMBL/GenBank/DDBJ whole genome shotgun (WGS) entry which is preliminary data.</text>
</comment>
<reference evidence="2 3" key="1">
    <citation type="submission" date="2020-04" db="EMBL/GenBank/DDBJ databases">
        <title>MicrobeNet Type strains.</title>
        <authorList>
            <person name="Nicholson A.C."/>
        </authorList>
    </citation>
    <scope>NUCLEOTIDE SEQUENCE [LARGE SCALE GENOMIC DNA]</scope>
    <source>
        <strain evidence="2 3">ATCC BAA-277</strain>
    </source>
</reference>
<feature type="transmembrane region" description="Helical" evidence="1">
    <location>
        <begin position="147"/>
        <end position="167"/>
    </location>
</feature>
<feature type="transmembrane region" description="Helical" evidence="1">
    <location>
        <begin position="47"/>
        <end position="68"/>
    </location>
</feature>
<evidence type="ECO:0000256" key="1">
    <source>
        <dbReference type="SAM" id="Phobius"/>
    </source>
</evidence>
<sequence>MGQVRGRWAGRRASGVERRARAWALAGAGSLGAMVVAQVVSGVRPEPIRLTSVVVVLLAASAVAFAAGRDGTGRAAGAFGAAVVGGYAAEWIGVRTGVPFGEYSYTSLLRPQLGGVPVIVALAWGGMGLAAHAVATAIVPESGPRRWAAGALALTAWDLFLDPQMLRLDLWRWADEGPYRGVPLSNFAGWLVVSLLVMGMIDMIVGRTRAPASRGLVAIYGVMTVMETLAFAAVFDPPDRGVAAAGGAAMGTFSVLAWRRRWPR</sequence>
<dbReference type="PANTHER" id="PTHR39419:SF1">
    <property type="entry name" value="SLL0814 PROTEIN"/>
    <property type="match status" value="1"/>
</dbReference>
<dbReference type="Pfam" id="PF04240">
    <property type="entry name" value="Caroten_synth"/>
    <property type="match status" value="1"/>
</dbReference>
<protein>
    <submittedName>
        <fullName evidence="2">Carotenoid biosynthesis protein</fullName>
    </submittedName>
</protein>
<evidence type="ECO:0000313" key="2">
    <source>
        <dbReference type="EMBL" id="NKZ04307.1"/>
    </source>
</evidence>
<dbReference type="EMBL" id="JAAXPI010000011">
    <property type="protein sequence ID" value="NKZ04307.1"/>
    <property type="molecule type" value="Genomic_DNA"/>
</dbReference>
<dbReference type="PANTHER" id="PTHR39419">
    <property type="entry name" value="SLL0814 PROTEIN"/>
    <property type="match status" value="1"/>
</dbReference>
<name>A0A846YX81_9ACTN</name>
<accession>A0A846YX81</accession>
<keyword evidence="1" id="KW-0812">Transmembrane</keyword>
<gene>
    <name evidence="2" type="ORF">HGB48_11150</name>
</gene>
<keyword evidence="1" id="KW-0472">Membrane</keyword>
<dbReference type="AlphaFoldDB" id="A0A846YX81"/>
<feature type="transmembrane region" description="Helical" evidence="1">
    <location>
        <begin position="187"/>
        <end position="205"/>
    </location>
</feature>
<organism evidence="2 3">
    <name type="scientific">Actinomadura latina</name>
    <dbReference type="NCBI Taxonomy" id="163603"/>
    <lineage>
        <taxon>Bacteria</taxon>
        <taxon>Bacillati</taxon>
        <taxon>Actinomycetota</taxon>
        <taxon>Actinomycetes</taxon>
        <taxon>Streptosporangiales</taxon>
        <taxon>Thermomonosporaceae</taxon>
        <taxon>Actinomadura</taxon>
    </lineage>
</organism>
<evidence type="ECO:0000313" key="3">
    <source>
        <dbReference type="Proteomes" id="UP000579250"/>
    </source>
</evidence>
<feature type="transmembrane region" description="Helical" evidence="1">
    <location>
        <begin position="114"/>
        <end position="135"/>
    </location>
</feature>
<dbReference type="Proteomes" id="UP000579250">
    <property type="component" value="Unassembled WGS sequence"/>
</dbReference>
<dbReference type="InterPro" id="IPR007354">
    <property type="entry name" value="CruF-like"/>
</dbReference>
<feature type="transmembrane region" description="Helical" evidence="1">
    <location>
        <begin position="75"/>
        <end position="94"/>
    </location>
</feature>
<keyword evidence="3" id="KW-1185">Reference proteome</keyword>
<dbReference type="RefSeq" id="WP_083946736.1">
    <property type="nucleotide sequence ID" value="NZ_JAAXPI010000011.1"/>
</dbReference>
<feature type="transmembrane region" description="Helical" evidence="1">
    <location>
        <begin position="217"/>
        <end position="235"/>
    </location>
</feature>
<feature type="transmembrane region" description="Helical" evidence="1">
    <location>
        <begin position="241"/>
        <end position="258"/>
    </location>
</feature>
<proteinExistence type="predicted"/>
<keyword evidence="1" id="KW-1133">Transmembrane helix</keyword>
<feature type="transmembrane region" description="Helical" evidence="1">
    <location>
        <begin position="20"/>
        <end position="41"/>
    </location>
</feature>